<keyword evidence="2" id="KW-1003">Cell membrane</keyword>
<feature type="transmembrane region" description="Helical" evidence="10">
    <location>
        <begin position="176"/>
        <end position="194"/>
    </location>
</feature>
<evidence type="ECO:0000256" key="7">
    <source>
        <dbReference type="ARBA" id="ARBA00023136"/>
    </source>
</evidence>
<dbReference type="Proteomes" id="UP001258017">
    <property type="component" value="Unassembled WGS sequence"/>
</dbReference>
<protein>
    <recommendedName>
        <fullName evidence="10">Odorant receptor</fullName>
    </recommendedName>
</protein>
<dbReference type="EMBL" id="JAIFRP010000007">
    <property type="protein sequence ID" value="KAK2587294.1"/>
    <property type="molecule type" value="Genomic_DNA"/>
</dbReference>
<keyword evidence="5 10" id="KW-0552">Olfaction</keyword>
<comment type="caution">
    <text evidence="10">Lacks conserved residue(s) required for the propagation of feature annotation.</text>
</comment>
<gene>
    <name evidence="11" type="ORF">KPH14_003016</name>
</gene>
<keyword evidence="12" id="KW-1185">Reference proteome</keyword>
<evidence type="ECO:0000256" key="5">
    <source>
        <dbReference type="ARBA" id="ARBA00022725"/>
    </source>
</evidence>
<name>A0AAD9RWX9_9HYME</name>
<dbReference type="Pfam" id="PF02949">
    <property type="entry name" value="7tm_6"/>
    <property type="match status" value="1"/>
</dbReference>
<dbReference type="AlphaFoldDB" id="A0AAD9RWX9"/>
<evidence type="ECO:0000256" key="3">
    <source>
        <dbReference type="ARBA" id="ARBA00022606"/>
    </source>
</evidence>
<feature type="transmembrane region" description="Helical" evidence="10">
    <location>
        <begin position="269"/>
        <end position="288"/>
    </location>
</feature>
<evidence type="ECO:0000256" key="1">
    <source>
        <dbReference type="ARBA" id="ARBA00004651"/>
    </source>
</evidence>
<keyword evidence="4 10" id="KW-0812">Transmembrane</keyword>
<organism evidence="11 12">
    <name type="scientific">Odynerus spinipes</name>
    <dbReference type="NCBI Taxonomy" id="1348599"/>
    <lineage>
        <taxon>Eukaryota</taxon>
        <taxon>Metazoa</taxon>
        <taxon>Ecdysozoa</taxon>
        <taxon>Arthropoda</taxon>
        <taxon>Hexapoda</taxon>
        <taxon>Insecta</taxon>
        <taxon>Pterygota</taxon>
        <taxon>Neoptera</taxon>
        <taxon>Endopterygota</taxon>
        <taxon>Hymenoptera</taxon>
        <taxon>Apocrita</taxon>
        <taxon>Aculeata</taxon>
        <taxon>Vespoidea</taxon>
        <taxon>Vespidae</taxon>
        <taxon>Eumeninae</taxon>
        <taxon>Odynerus</taxon>
    </lineage>
</organism>
<dbReference type="PANTHER" id="PTHR21137:SF35">
    <property type="entry name" value="ODORANT RECEPTOR 19A-RELATED"/>
    <property type="match status" value="1"/>
</dbReference>
<evidence type="ECO:0000313" key="11">
    <source>
        <dbReference type="EMBL" id="KAK2587294.1"/>
    </source>
</evidence>
<evidence type="ECO:0000256" key="2">
    <source>
        <dbReference type="ARBA" id="ARBA00022475"/>
    </source>
</evidence>
<keyword evidence="3 10" id="KW-0716">Sensory transduction</keyword>
<comment type="similarity">
    <text evidence="10">Belongs to the insect chemoreceptor superfamily. Heteromeric odorant receptor channel (TC 1.A.69) family.</text>
</comment>
<keyword evidence="8 10" id="KW-0675">Receptor</keyword>
<evidence type="ECO:0000256" key="9">
    <source>
        <dbReference type="ARBA" id="ARBA00023224"/>
    </source>
</evidence>
<feature type="transmembrane region" description="Helical" evidence="10">
    <location>
        <begin position="34"/>
        <end position="53"/>
    </location>
</feature>
<comment type="subcellular location">
    <subcellularLocation>
        <location evidence="1 10">Cell membrane</location>
        <topology evidence="1 10">Multi-pass membrane protein</topology>
    </subcellularLocation>
</comment>
<dbReference type="InterPro" id="IPR004117">
    <property type="entry name" value="7tm6_olfct_rcpt"/>
</dbReference>
<comment type="caution">
    <text evidence="11">The sequence shown here is derived from an EMBL/GenBank/DDBJ whole genome shotgun (WGS) entry which is preliminary data.</text>
</comment>
<feature type="transmembrane region" description="Helical" evidence="10">
    <location>
        <begin position="199"/>
        <end position="218"/>
    </location>
</feature>
<proteinExistence type="inferred from homology"/>
<evidence type="ECO:0000256" key="4">
    <source>
        <dbReference type="ARBA" id="ARBA00022692"/>
    </source>
</evidence>
<evidence type="ECO:0000256" key="10">
    <source>
        <dbReference type="RuleBase" id="RU351113"/>
    </source>
</evidence>
<feature type="transmembrane region" description="Helical" evidence="10">
    <location>
        <begin position="122"/>
        <end position="147"/>
    </location>
</feature>
<reference evidence="11" key="1">
    <citation type="submission" date="2021-08" db="EMBL/GenBank/DDBJ databases">
        <authorList>
            <person name="Misof B."/>
            <person name="Oliver O."/>
            <person name="Podsiadlowski L."/>
            <person name="Donath A."/>
            <person name="Peters R."/>
            <person name="Mayer C."/>
            <person name="Rust J."/>
            <person name="Gunkel S."/>
            <person name="Lesny P."/>
            <person name="Martin S."/>
            <person name="Oeyen J.P."/>
            <person name="Petersen M."/>
            <person name="Panagiotis P."/>
            <person name="Wilbrandt J."/>
            <person name="Tanja T."/>
        </authorList>
    </citation>
    <scope>NUCLEOTIDE SEQUENCE</scope>
    <source>
        <strain evidence="11">GBR_01_08_01A</strain>
        <tissue evidence="11">Thorax + abdomen</tissue>
    </source>
</reference>
<keyword evidence="7 10" id="KW-0472">Membrane</keyword>
<evidence type="ECO:0000256" key="8">
    <source>
        <dbReference type="ARBA" id="ARBA00023170"/>
    </source>
</evidence>
<dbReference type="GO" id="GO:0004984">
    <property type="term" value="F:olfactory receptor activity"/>
    <property type="evidence" value="ECO:0007669"/>
    <property type="project" value="InterPro"/>
</dbReference>
<feature type="transmembrane region" description="Helical" evidence="10">
    <location>
        <begin position="65"/>
        <end position="82"/>
    </location>
</feature>
<keyword evidence="9 10" id="KW-0807">Transducer</keyword>
<evidence type="ECO:0000256" key="6">
    <source>
        <dbReference type="ARBA" id="ARBA00022989"/>
    </source>
</evidence>
<accession>A0AAD9RWX9</accession>
<dbReference type="PANTHER" id="PTHR21137">
    <property type="entry name" value="ODORANT RECEPTOR"/>
    <property type="match status" value="1"/>
</dbReference>
<reference evidence="11" key="2">
    <citation type="journal article" date="2023" name="Commun. Biol.">
        <title>Intrasexual cuticular hydrocarbon dimorphism in a wasp sheds light on hydrocarbon biosynthesis genes in Hymenoptera.</title>
        <authorList>
            <person name="Moris V.C."/>
            <person name="Podsiadlowski L."/>
            <person name="Martin S."/>
            <person name="Oeyen J.P."/>
            <person name="Donath A."/>
            <person name="Petersen M."/>
            <person name="Wilbrandt J."/>
            <person name="Misof B."/>
            <person name="Liedtke D."/>
            <person name="Thamm M."/>
            <person name="Scheiner R."/>
            <person name="Schmitt T."/>
            <person name="Niehuis O."/>
        </authorList>
    </citation>
    <scope>NUCLEOTIDE SEQUENCE</scope>
    <source>
        <strain evidence="11">GBR_01_08_01A</strain>
    </source>
</reference>
<evidence type="ECO:0000313" key="12">
    <source>
        <dbReference type="Proteomes" id="UP001258017"/>
    </source>
</evidence>
<dbReference type="GO" id="GO:0005549">
    <property type="term" value="F:odorant binding"/>
    <property type="evidence" value="ECO:0007669"/>
    <property type="project" value="InterPro"/>
</dbReference>
<sequence length="392" mass="45755">MDLFDNPYYALNKRLLIMIGEWPGLPWNKRRFRVWFINIVMYSFSVVEISLIFTSHGEFKTILDLIAPLVALLVCFIKYYTVHFNIKNIRYFLNHIIDNWKLWKSKEELDIMHDFAKEGKMFVFWYTVYIYSCMTTFLVLPFIPIVLDQIVPLNESRPLKPIFRGEYFVDEEEHFLSIYIHMCIVIVTAISTLIATDTFFLLLNCHICGLFAALGHYLENAWNEQPDSKSSSDYLSRTRCLKSVVYSVKVHKKALEFAEHIETFYSIPLLQQAGLCLICMSISLYQILMTLDKPSEAIRYIAFAGAQLVHLFCMCYPGQRMIDYSTHIQLKAYNGLWYKAPASVSKLVLLIIRRSLEPTYLTAGKTFLFCLETYSTILQTSTSYFMVLASFN</sequence>
<dbReference type="GO" id="GO:0005886">
    <property type="term" value="C:plasma membrane"/>
    <property type="evidence" value="ECO:0007669"/>
    <property type="project" value="UniProtKB-SubCell"/>
</dbReference>
<dbReference type="GO" id="GO:0007165">
    <property type="term" value="P:signal transduction"/>
    <property type="evidence" value="ECO:0007669"/>
    <property type="project" value="UniProtKB-KW"/>
</dbReference>
<keyword evidence="6 10" id="KW-1133">Transmembrane helix</keyword>